<evidence type="ECO:0000313" key="1">
    <source>
        <dbReference type="EMBL" id="KPI39059.1"/>
    </source>
</evidence>
<gene>
    <name evidence="1" type="ORF">AB675_4722</name>
</gene>
<dbReference type="EMBL" id="LFJN01000016">
    <property type="protein sequence ID" value="KPI39059.1"/>
    <property type="molecule type" value="Genomic_DNA"/>
</dbReference>
<dbReference type="VEuPathDB" id="FungiDB:AB675_4722"/>
<evidence type="ECO:0000313" key="2">
    <source>
        <dbReference type="Proteomes" id="UP000038010"/>
    </source>
</evidence>
<keyword evidence="2" id="KW-1185">Reference proteome</keyword>
<dbReference type="AlphaFoldDB" id="A0A0N0NLH8"/>
<dbReference type="GeneID" id="28736760"/>
<organism evidence="1 2">
    <name type="scientific">Cyphellophora attinorum</name>
    <dbReference type="NCBI Taxonomy" id="1664694"/>
    <lineage>
        <taxon>Eukaryota</taxon>
        <taxon>Fungi</taxon>
        <taxon>Dikarya</taxon>
        <taxon>Ascomycota</taxon>
        <taxon>Pezizomycotina</taxon>
        <taxon>Eurotiomycetes</taxon>
        <taxon>Chaetothyriomycetidae</taxon>
        <taxon>Chaetothyriales</taxon>
        <taxon>Cyphellophoraceae</taxon>
        <taxon>Cyphellophora</taxon>
    </lineage>
</organism>
<dbReference type="RefSeq" id="XP_017999022.1">
    <property type="nucleotide sequence ID" value="XM_018144881.1"/>
</dbReference>
<proteinExistence type="predicted"/>
<sequence length="327" mass="37012">MYTIGLPAQRQRVEADPDTRANGAPTPTAQKFKIGEKVYADKVSPANANIEFKVAQADFIDGAWEYRLTSFRTTSPKTTITVPEKNVFRIHYPFGTQLEYALESDLPEVRVKGTVKSWEFVDGKVMYEVDVGHGCCQFVEAEEDWEVVGLSSLEAFRKMWRHDMKFKIGDKVYADGINTVLAKIEFQVAQADFIDGVWKYQLVDHGIEGSRPTTIVVPEKDVFQVEHPIGTPLAYELEVQMPVIKGKASVIGWKYVDGEVIYDIDIGRIRKTVQATGKVAIGDSTLHAWQKLTFWGYTVAIGLWPNLKVEWFPQIVQMSQATLEKRK</sequence>
<accession>A0A0N0NLH8</accession>
<protein>
    <submittedName>
        <fullName evidence="1">Uncharacterized protein</fullName>
    </submittedName>
</protein>
<name>A0A0N0NLH8_9EURO</name>
<dbReference type="Proteomes" id="UP000038010">
    <property type="component" value="Unassembled WGS sequence"/>
</dbReference>
<comment type="caution">
    <text evidence="1">The sequence shown here is derived from an EMBL/GenBank/DDBJ whole genome shotgun (WGS) entry which is preliminary data.</text>
</comment>
<reference evidence="1 2" key="1">
    <citation type="submission" date="2015-06" db="EMBL/GenBank/DDBJ databases">
        <title>Draft genome of the ant-associated black yeast Phialophora attae CBS 131958.</title>
        <authorList>
            <person name="Moreno L.F."/>
            <person name="Stielow B.J."/>
            <person name="de Hoog S."/>
            <person name="Vicente V.A."/>
            <person name="Weiss V.A."/>
            <person name="de Vries M."/>
            <person name="Cruz L.M."/>
            <person name="Souza E.M."/>
        </authorList>
    </citation>
    <scope>NUCLEOTIDE SEQUENCE [LARGE SCALE GENOMIC DNA]</scope>
    <source>
        <strain evidence="1 2">CBS 131958</strain>
    </source>
</reference>